<dbReference type="PROSITE" id="PS00041">
    <property type="entry name" value="HTH_ARAC_FAMILY_1"/>
    <property type="match status" value="1"/>
</dbReference>
<name>H0E765_9ACTN</name>
<evidence type="ECO:0000256" key="2">
    <source>
        <dbReference type="ARBA" id="ARBA00023125"/>
    </source>
</evidence>
<feature type="domain" description="HTH araC/xylS-type" evidence="4">
    <location>
        <begin position="188"/>
        <end position="290"/>
    </location>
</feature>
<protein>
    <submittedName>
        <fullName evidence="5">Transcriptional regulator AraC family</fullName>
    </submittedName>
</protein>
<dbReference type="EMBL" id="AGUD01000219">
    <property type="protein sequence ID" value="EHN10482.1"/>
    <property type="molecule type" value="Genomic_DNA"/>
</dbReference>
<organism evidence="5 6">
    <name type="scientific">Patulibacter medicamentivorans</name>
    <dbReference type="NCBI Taxonomy" id="1097667"/>
    <lineage>
        <taxon>Bacteria</taxon>
        <taxon>Bacillati</taxon>
        <taxon>Actinomycetota</taxon>
        <taxon>Thermoleophilia</taxon>
        <taxon>Solirubrobacterales</taxon>
        <taxon>Patulibacteraceae</taxon>
        <taxon>Patulibacter</taxon>
    </lineage>
</organism>
<keyword evidence="2" id="KW-0238">DNA-binding</keyword>
<dbReference type="SUPFAM" id="SSF46689">
    <property type="entry name" value="Homeodomain-like"/>
    <property type="match status" value="1"/>
</dbReference>
<dbReference type="Pfam" id="PF12833">
    <property type="entry name" value="HTH_18"/>
    <property type="match status" value="1"/>
</dbReference>
<dbReference type="InterPro" id="IPR018060">
    <property type="entry name" value="HTH_AraC"/>
</dbReference>
<dbReference type="AlphaFoldDB" id="H0E765"/>
<evidence type="ECO:0000256" key="1">
    <source>
        <dbReference type="ARBA" id="ARBA00023015"/>
    </source>
</evidence>
<dbReference type="Proteomes" id="UP000005143">
    <property type="component" value="Unassembled WGS sequence"/>
</dbReference>
<keyword evidence="3" id="KW-0804">Transcription</keyword>
<evidence type="ECO:0000259" key="4">
    <source>
        <dbReference type="PROSITE" id="PS01124"/>
    </source>
</evidence>
<reference evidence="5 6" key="1">
    <citation type="journal article" date="2013" name="Biodegradation">
        <title>Quantitative proteomic analysis of ibuprofen-degrading Patulibacter sp. strain I11.</title>
        <authorList>
            <person name="Almeida B."/>
            <person name="Kjeldal H."/>
            <person name="Lolas I."/>
            <person name="Knudsen A.D."/>
            <person name="Carvalho G."/>
            <person name="Nielsen K.L."/>
            <person name="Barreto Crespo M.T."/>
            <person name="Stensballe A."/>
            <person name="Nielsen J.L."/>
        </authorList>
    </citation>
    <scope>NUCLEOTIDE SEQUENCE [LARGE SCALE GENOMIC DNA]</scope>
    <source>
        <strain evidence="5 6">I11</strain>
    </source>
</reference>
<dbReference type="PANTHER" id="PTHR46796">
    <property type="entry name" value="HTH-TYPE TRANSCRIPTIONAL ACTIVATOR RHAS-RELATED"/>
    <property type="match status" value="1"/>
</dbReference>
<dbReference type="PANTHER" id="PTHR46796:SF15">
    <property type="entry name" value="BLL1074 PROTEIN"/>
    <property type="match status" value="1"/>
</dbReference>
<dbReference type="PATRIC" id="fig|1097667.3.peg.2647"/>
<keyword evidence="1" id="KW-0805">Transcription regulation</keyword>
<dbReference type="Pfam" id="PF20240">
    <property type="entry name" value="DUF6597"/>
    <property type="match status" value="1"/>
</dbReference>
<dbReference type="InterPro" id="IPR046532">
    <property type="entry name" value="DUF6597"/>
</dbReference>
<dbReference type="Gene3D" id="1.10.10.60">
    <property type="entry name" value="Homeodomain-like"/>
    <property type="match status" value="1"/>
</dbReference>
<evidence type="ECO:0000256" key="3">
    <source>
        <dbReference type="ARBA" id="ARBA00023163"/>
    </source>
</evidence>
<gene>
    <name evidence="5" type="ORF">PAI11_26670</name>
</gene>
<dbReference type="InterPro" id="IPR018062">
    <property type="entry name" value="HTH_AraC-typ_CS"/>
</dbReference>
<accession>H0E765</accession>
<proteinExistence type="predicted"/>
<evidence type="ECO:0000313" key="5">
    <source>
        <dbReference type="EMBL" id="EHN10482.1"/>
    </source>
</evidence>
<sequence length="295" mass="32104">MLGTMTRPGATILEKSANAGGAEGDVDATTSTRGILAPGEAARRFTLERRAPGVAVAGRVERYWITRWDLRGRPDHVQQTLPHPCVNLVVHDGIVGVYGIAAVRDVRRLRGRGAAVGAKFRPGAFAALSEVPMIDLNARPHRLAEVLGRDGEVLERQLLAAGTDDPTLPIAAIEAFLAPRMPERDRAYELVRAVAADMLRRASSTRVSALARDHGVSQRTLQRLFRELIGVGPKWVLRRYRVHEAAERLADADPPSLARLAHDLGYADQAHLNREFREAVGVTPAAYLRGTPPPA</sequence>
<dbReference type="GO" id="GO:0003700">
    <property type="term" value="F:DNA-binding transcription factor activity"/>
    <property type="evidence" value="ECO:0007669"/>
    <property type="project" value="InterPro"/>
</dbReference>
<dbReference type="SMART" id="SM00342">
    <property type="entry name" value="HTH_ARAC"/>
    <property type="match status" value="1"/>
</dbReference>
<dbReference type="InterPro" id="IPR009057">
    <property type="entry name" value="Homeodomain-like_sf"/>
</dbReference>
<dbReference type="InterPro" id="IPR050204">
    <property type="entry name" value="AraC_XylS_family_regulators"/>
</dbReference>
<dbReference type="PROSITE" id="PS01124">
    <property type="entry name" value="HTH_ARAC_FAMILY_2"/>
    <property type="match status" value="1"/>
</dbReference>
<dbReference type="GO" id="GO:0043565">
    <property type="term" value="F:sequence-specific DNA binding"/>
    <property type="evidence" value="ECO:0007669"/>
    <property type="project" value="InterPro"/>
</dbReference>
<evidence type="ECO:0000313" key="6">
    <source>
        <dbReference type="Proteomes" id="UP000005143"/>
    </source>
</evidence>
<keyword evidence="6" id="KW-1185">Reference proteome</keyword>
<comment type="caution">
    <text evidence="5">The sequence shown here is derived from an EMBL/GenBank/DDBJ whole genome shotgun (WGS) entry which is preliminary data.</text>
</comment>